<dbReference type="PANTHER" id="PTHR30437">
    <property type="entry name" value="TRANSCRIPTION ELONGATION FACTOR GREA"/>
    <property type="match status" value="1"/>
</dbReference>
<dbReference type="PANTHER" id="PTHR30437:SF5">
    <property type="entry name" value="REGULATOR OF NUCLEOSIDE DIPHOSPHATE KINASE"/>
    <property type="match status" value="1"/>
</dbReference>
<dbReference type="RefSeq" id="WP_062039422.1">
    <property type="nucleotide sequence ID" value="NZ_DF968182.1"/>
</dbReference>
<sequence>MKEIIISSLDMARLRGHIAKARSGGINAPINLNPLQAELDRAKILPPEKMPPDVVTMHSIVKLDYLNSDKSMQIQIVYPHEADSRQQKISVFAPVATALLGYRKGDTVKWKVPTGEAELRISEIIYQPEASGDMEL</sequence>
<dbReference type="Pfam" id="PF01272">
    <property type="entry name" value="GreA_GreB"/>
    <property type="match status" value="1"/>
</dbReference>
<dbReference type="InterPro" id="IPR029462">
    <property type="entry name" value="Rnk_N"/>
</dbReference>
<reference evidence="3" key="1">
    <citation type="journal article" date="2015" name="Genome Announc.">
        <title>Draft Genome Sequence of Bacteroidales Strain TBC1, a Novel Isolate from a Methanogenic Wastewater Treatment System.</title>
        <authorList>
            <person name="Tourlousse D.M."/>
            <person name="Matsuura N."/>
            <person name="Sun L."/>
            <person name="Toyonaga M."/>
            <person name="Kuroda K."/>
            <person name="Ohashi A."/>
            <person name="Cruz R."/>
            <person name="Yamaguchi T."/>
            <person name="Sekiguchi Y."/>
        </authorList>
    </citation>
    <scope>NUCLEOTIDE SEQUENCE [LARGE SCALE GENOMIC DNA]</scope>
    <source>
        <strain evidence="3">TBC1</strain>
    </source>
</reference>
<keyword evidence="3" id="KW-0251">Elongation factor</keyword>
<dbReference type="EMBL" id="DF968182">
    <property type="protein sequence ID" value="GAP42887.1"/>
    <property type="molecule type" value="Genomic_DNA"/>
</dbReference>
<dbReference type="OrthoDB" id="192847at2"/>
<gene>
    <name evidence="3" type="ORF">TBC1_111027</name>
</gene>
<evidence type="ECO:0000259" key="1">
    <source>
        <dbReference type="Pfam" id="PF01272"/>
    </source>
</evidence>
<dbReference type="Proteomes" id="UP000053091">
    <property type="component" value="Unassembled WGS sequence"/>
</dbReference>
<dbReference type="SUPFAM" id="SSF54534">
    <property type="entry name" value="FKBP-like"/>
    <property type="match status" value="1"/>
</dbReference>
<dbReference type="InterPro" id="IPR001437">
    <property type="entry name" value="Tscrpt_elong_fac_GreA/B_C"/>
</dbReference>
<dbReference type="Gene3D" id="3.10.50.30">
    <property type="entry name" value="Transcription elongation factor, GreA/GreB, C-terminal domain"/>
    <property type="match status" value="1"/>
</dbReference>
<dbReference type="Pfam" id="PF14760">
    <property type="entry name" value="Rnk_N"/>
    <property type="match status" value="1"/>
</dbReference>
<evidence type="ECO:0000313" key="3">
    <source>
        <dbReference type="EMBL" id="GAP42887.1"/>
    </source>
</evidence>
<name>A0A0S7BWT7_9BACT</name>
<dbReference type="STRING" id="1678841.TBC1_111027"/>
<dbReference type="InterPro" id="IPR036953">
    <property type="entry name" value="GreA/GreB_C_sf"/>
</dbReference>
<dbReference type="GO" id="GO:0070063">
    <property type="term" value="F:RNA polymerase binding"/>
    <property type="evidence" value="ECO:0007669"/>
    <property type="project" value="InterPro"/>
</dbReference>
<keyword evidence="4" id="KW-1185">Reference proteome</keyword>
<organism evidence="3">
    <name type="scientific">Lentimicrobium saccharophilum</name>
    <dbReference type="NCBI Taxonomy" id="1678841"/>
    <lineage>
        <taxon>Bacteria</taxon>
        <taxon>Pseudomonadati</taxon>
        <taxon>Bacteroidota</taxon>
        <taxon>Bacteroidia</taxon>
        <taxon>Bacteroidales</taxon>
        <taxon>Lentimicrobiaceae</taxon>
        <taxon>Lentimicrobium</taxon>
    </lineage>
</organism>
<dbReference type="Gene3D" id="1.10.286.20">
    <property type="match status" value="1"/>
</dbReference>
<dbReference type="GO" id="GO:0003677">
    <property type="term" value="F:DNA binding"/>
    <property type="evidence" value="ECO:0007669"/>
    <property type="project" value="InterPro"/>
</dbReference>
<feature type="domain" description="Transcription elongation factor GreA/GreB C-terminal" evidence="1">
    <location>
        <begin position="51"/>
        <end position="126"/>
    </location>
</feature>
<proteinExistence type="predicted"/>
<evidence type="ECO:0000313" key="4">
    <source>
        <dbReference type="Proteomes" id="UP000053091"/>
    </source>
</evidence>
<dbReference type="GO" id="GO:0032784">
    <property type="term" value="P:regulation of DNA-templated transcription elongation"/>
    <property type="evidence" value="ECO:0007669"/>
    <property type="project" value="InterPro"/>
</dbReference>
<dbReference type="InterPro" id="IPR023459">
    <property type="entry name" value="Tscrpt_elong_fac_GreA/B_fam"/>
</dbReference>
<feature type="domain" description="Regulator of nucleoside diphosphate kinase N-terminal" evidence="2">
    <location>
        <begin position="3"/>
        <end position="44"/>
    </location>
</feature>
<dbReference type="GO" id="GO:0006354">
    <property type="term" value="P:DNA-templated transcription elongation"/>
    <property type="evidence" value="ECO:0007669"/>
    <property type="project" value="TreeGrafter"/>
</dbReference>
<evidence type="ECO:0000259" key="2">
    <source>
        <dbReference type="Pfam" id="PF14760"/>
    </source>
</evidence>
<protein>
    <submittedName>
        <fullName evidence="3">Transcription elongation factor, GreA/GreB family</fullName>
    </submittedName>
</protein>
<dbReference type="AlphaFoldDB" id="A0A0S7BWT7"/>
<dbReference type="GO" id="GO:0003746">
    <property type="term" value="F:translation elongation factor activity"/>
    <property type="evidence" value="ECO:0007669"/>
    <property type="project" value="UniProtKB-KW"/>
</dbReference>
<keyword evidence="3" id="KW-0648">Protein biosynthesis</keyword>
<dbReference type="NCBIfam" id="NF004396">
    <property type="entry name" value="PRK05753.1"/>
    <property type="match status" value="1"/>
</dbReference>
<accession>A0A0S7BWT7</accession>